<dbReference type="EMBL" id="JAHRIO010099653">
    <property type="protein sequence ID" value="MEQ2190329.1"/>
    <property type="molecule type" value="Genomic_DNA"/>
</dbReference>
<dbReference type="GO" id="GO:0016757">
    <property type="term" value="F:glycosyltransferase activity"/>
    <property type="evidence" value="ECO:0007669"/>
    <property type="project" value="UniProtKB-KW"/>
</dbReference>
<dbReference type="Proteomes" id="UP001476798">
    <property type="component" value="Unassembled WGS sequence"/>
</dbReference>
<keyword evidence="1" id="KW-0808">Transferase</keyword>
<evidence type="ECO:0000313" key="1">
    <source>
        <dbReference type="EMBL" id="MEQ2190329.1"/>
    </source>
</evidence>
<feature type="non-terminal residue" evidence="1">
    <location>
        <position position="67"/>
    </location>
</feature>
<sequence>YLGRKQVNPGKEEAVENIRNLVEADYSYWTLSYAISQQGAQKLLNAEPLSKMLPIDEFLPIMYDKHP</sequence>
<dbReference type="PANTHER" id="PTHR10730:SF9">
    <property type="entry name" value="INACTIVE GLYCOSYLTRANSFERASE 25 FAMILY MEMBER 3"/>
    <property type="match status" value="1"/>
</dbReference>
<evidence type="ECO:0000313" key="2">
    <source>
        <dbReference type="Proteomes" id="UP001476798"/>
    </source>
</evidence>
<comment type="caution">
    <text evidence="1">The sequence shown here is derived from an EMBL/GenBank/DDBJ whole genome shotgun (WGS) entry which is preliminary data.</text>
</comment>
<feature type="non-terminal residue" evidence="1">
    <location>
        <position position="1"/>
    </location>
</feature>
<name>A0ABV0Q3K2_9TELE</name>
<organism evidence="1 2">
    <name type="scientific">Goodea atripinnis</name>
    <dbReference type="NCBI Taxonomy" id="208336"/>
    <lineage>
        <taxon>Eukaryota</taxon>
        <taxon>Metazoa</taxon>
        <taxon>Chordata</taxon>
        <taxon>Craniata</taxon>
        <taxon>Vertebrata</taxon>
        <taxon>Euteleostomi</taxon>
        <taxon>Actinopterygii</taxon>
        <taxon>Neopterygii</taxon>
        <taxon>Teleostei</taxon>
        <taxon>Neoteleostei</taxon>
        <taxon>Acanthomorphata</taxon>
        <taxon>Ovalentaria</taxon>
        <taxon>Atherinomorphae</taxon>
        <taxon>Cyprinodontiformes</taxon>
        <taxon>Goodeidae</taxon>
        <taxon>Goodea</taxon>
    </lineage>
</organism>
<proteinExistence type="predicted"/>
<keyword evidence="1" id="KW-0328">Glycosyltransferase</keyword>
<protein>
    <submittedName>
        <fullName evidence="1">Procollagen galactosyltransferase 1</fullName>
    </submittedName>
</protein>
<keyword evidence="2" id="KW-1185">Reference proteome</keyword>
<reference evidence="1 2" key="1">
    <citation type="submission" date="2021-06" db="EMBL/GenBank/DDBJ databases">
        <authorList>
            <person name="Palmer J.M."/>
        </authorList>
    </citation>
    <scope>NUCLEOTIDE SEQUENCE [LARGE SCALE GENOMIC DNA]</scope>
    <source>
        <strain evidence="1 2">GA_2019</strain>
        <tissue evidence="1">Muscle</tissue>
    </source>
</reference>
<accession>A0ABV0Q3K2</accession>
<dbReference type="PANTHER" id="PTHR10730">
    <property type="entry name" value="PROCOLLAGEN-LYSINE,2-OXOGLUTARATE 5-DIOXYGENASE/GLYCOSYLTRANSFERASE 25 FAMILY MEMBER"/>
    <property type="match status" value="1"/>
</dbReference>
<dbReference type="InterPro" id="IPR050757">
    <property type="entry name" value="Collagen_mod_GT25"/>
</dbReference>
<gene>
    <name evidence="1" type="primary">COLGALT1_3</name>
    <name evidence="1" type="ORF">GOODEAATRI_034638</name>
</gene>